<evidence type="ECO:0000313" key="2">
    <source>
        <dbReference type="Proteomes" id="UP001472677"/>
    </source>
</evidence>
<comment type="caution">
    <text evidence="1">The sequence shown here is derived from an EMBL/GenBank/DDBJ whole genome shotgun (WGS) entry which is preliminary data.</text>
</comment>
<proteinExistence type="predicted"/>
<keyword evidence="2" id="KW-1185">Reference proteome</keyword>
<dbReference type="Proteomes" id="UP001472677">
    <property type="component" value="Unassembled WGS sequence"/>
</dbReference>
<sequence length="117" mass="13401">MEIDLVYMGCKVTKFGVWKSLVLCVNGFYRLVQQGTTEGSKQRLGQSSRYPTIECGEEKGIQISFRYSCTTGGRRRRFDGWLSDFDKSSQDLYDEGCRTEVSGARVLVGPTRRSRWH</sequence>
<gene>
    <name evidence="1" type="ORF">V6N12_050996</name>
</gene>
<dbReference type="EMBL" id="JBBPBM010000001">
    <property type="protein sequence ID" value="KAK8601154.1"/>
    <property type="molecule type" value="Genomic_DNA"/>
</dbReference>
<organism evidence="1 2">
    <name type="scientific">Hibiscus sabdariffa</name>
    <name type="common">roselle</name>
    <dbReference type="NCBI Taxonomy" id="183260"/>
    <lineage>
        <taxon>Eukaryota</taxon>
        <taxon>Viridiplantae</taxon>
        <taxon>Streptophyta</taxon>
        <taxon>Embryophyta</taxon>
        <taxon>Tracheophyta</taxon>
        <taxon>Spermatophyta</taxon>
        <taxon>Magnoliopsida</taxon>
        <taxon>eudicotyledons</taxon>
        <taxon>Gunneridae</taxon>
        <taxon>Pentapetalae</taxon>
        <taxon>rosids</taxon>
        <taxon>malvids</taxon>
        <taxon>Malvales</taxon>
        <taxon>Malvaceae</taxon>
        <taxon>Malvoideae</taxon>
        <taxon>Hibiscus</taxon>
    </lineage>
</organism>
<reference evidence="1 2" key="1">
    <citation type="journal article" date="2024" name="G3 (Bethesda)">
        <title>Genome assembly of Hibiscus sabdariffa L. provides insights into metabolisms of medicinal natural products.</title>
        <authorList>
            <person name="Kim T."/>
        </authorList>
    </citation>
    <scope>NUCLEOTIDE SEQUENCE [LARGE SCALE GENOMIC DNA]</scope>
    <source>
        <strain evidence="1">TK-2024</strain>
        <tissue evidence="1">Old leaves</tissue>
    </source>
</reference>
<name>A0ABR2GE03_9ROSI</name>
<protein>
    <submittedName>
        <fullName evidence="1">Uncharacterized protein</fullName>
    </submittedName>
</protein>
<accession>A0ABR2GE03</accession>
<evidence type="ECO:0000313" key="1">
    <source>
        <dbReference type="EMBL" id="KAK8601154.1"/>
    </source>
</evidence>